<reference evidence="2 3" key="1">
    <citation type="journal article" date="2020" name="G3 (Bethesda)">
        <title>Improved Reference Genome for Cyclotella cryptica CCMP332, a Model for Cell Wall Morphogenesis, Salinity Adaptation, and Lipid Production in Diatoms (Bacillariophyta).</title>
        <authorList>
            <person name="Roberts W.R."/>
            <person name="Downey K.M."/>
            <person name="Ruck E.C."/>
            <person name="Traller J.C."/>
            <person name="Alverson A.J."/>
        </authorList>
    </citation>
    <scope>NUCLEOTIDE SEQUENCE [LARGE SCALE GENOMIC DNA]</scope>
    <source>
        <strain evidence="2 3">CCMP332</strain>
    </source>
</reference>
<feature type="compositionally biased region" description="Low complexity" evidence="1">
    <location>
        <begin position="19"/>
        <end position="52"/>
    </location>
</feature>
<dbReference type="AlphaFoldDB" id="A0ABD3PBJ3"/>
<dbReference type="EMBL" id="JABMIG020000233">
    <property type="protein sequence ID" value="KAL3784561.1"/>
    <property type="molecule type" value="Genomic_DNA"/>
</dbReference>
<accession>A0ABD3PBJ3</accession>
<sequence length="195" mass="19295">MSSRGSPDSLPSPPPPPSLAASLRARYGSLLSATTSPPATAPDLAAATTTTPFLPGEDGGHDGEFSFGGSSLGFVSFSPGGGFFPRAASASRVAGAPLHSPGVETSEIIEFEAVDPTLAHPTPLRSNRQGISAGMRARSSAGEDSSLISGVTMVSGGTSGTDTALFRAVTGLAARFASPAVGIGGERGEAGRALP</sequence>
<gene>
    <name evidence="2" type="ORF">HJC23_010685</name>
</gene>
<evidence type="ECO:0000313" key="2">
    <source>
        <dbReference type="EMBL" id="KAL3784561.1"/>
    </source>
</evidence>
<feature type="region of interest" description="Disordered" evidence="1">
    <location>
        <begin position="1"/>
        <end position="55"/>
    </location>
</feature>
<evidence type="ECO:0000313" key="3">
    <source>
        <dbReference type="Proteomes" id="UP001516023"/>
    </source>
</evidence>
<protein>
    <submittedName>
        <fullName evidence="2">Uncharacterized protein</fullName>
    </submittedName>
</protein>
<dbReference type="Proteomes" id="UP001516023">
    <property type="component" value="Unassembled WGS sequence"/>
</dbReference>
<keyword evidence="3" id="KW-1185">Reference proteome</keyword>
<proteinExistence type="predicted"/>
<evidence type="ECO:0000256" key="1">
    <source>
        <dbReference type="SAM" id="MobiDB-lite"/>
    </source>
</evidence>
<comment type="caution">
    <text evidence="2">The sequence shown here is derived from an EMBL/GenBank/DDBJ whole genome shotgun (WGS) entry which is preliminary data.</text>
</comment>
<organism evidence="2 3">
    <name type="scientific">Cyclotella cryptica</name>
    <dbReference type="NCBI Taxonomy" id="29204"/>
    <lineage>
        <taxon>Eukaryota</taxon>
        <taxon>Sar</taxon>
        <taxon>Stramenopiles</taxon>
        <taxon>Ochrophyta</taxon>
        <taxon>Bacillariophyta</taxon>
        <taxon>Coscinodiscophyceae</taxon>
        <taxon>Thalassiosirophycidae</taxon>
        <taxon>Stephanodiscales</taxon>
        <taxon>Stephanodiscaceae</taxon>
        <taxon>Cyclotella</taxon>
    </lineage>
</organism>
<name>A0ABD3PBJ3_9STRA</name>